<dbReference type="RefSeq" id="WP_126693972.1">
    <property type="nucleotide sequence ID" value="NZ_RXOF01000008.1"/>
</dbReference>
<feature type="compositionally biased region" description="Low complexity" evidence="1">
    <location>
        <begin position="21"/>
        <end position="42"/>
    </location>
</feature>
<accession>A0A3S0QHA5</accession>
<gene>
    <name evidence="3" type="ORF">EJV47_14975</name>
</gene>
<feature type="signal peptide" evidence="2">
    <location>
        <begin position="1"/>
        <end position="23"/>
    </location>
</feature>
<name>A0A3S0QHA5_9BACT</name>
<keyword evidence="2" id="KW-0732">Signal</keyword>
<evidence type="ECO:0000256" key="2">
    <source>
        <dbReference type="SAM" id="SignalP"/>
    </source>
</evidence>
<proteinExistence type="predicted"/>
<dbReference type="OrthoDB" id="886005at2"/>
<dbReference type="AlphaFoldDB" id="A0A3S0QHA5"/>
<protein>
    <submittedName>
        <fullName evidence="3">Uncharacterized protein</fullName>
    </submittedName>
</protein>
<reference evidence="3 4" key="1">
    <citation type="submission" date="2018-12" db="EMBL/GenBank/DDBJ databases">
        <title>Hymenobacter gummosus sp. nov., isolated from a spring.</title>
        <authorList>
            <person name="Nie L."/>
        </authorList>
    </citation>
    <scope>NUCLEOTIDE SEQUENCE [LARGE SCALE GENOMIC DNA]</scope>
    <source>
        <strain evidence="3 4">KCTC 52166</strain>
    </source>
</reference>
<keyword evidence="4" id="KW-1185">Reference proteome</keyword>
<feature type="region of interest" description="Disordered" evidence="1">
    <location>
        <begin position="21"/>
        <end position="47"/>
    </location>
</feature>
<evidence type="ECO:0000256" key="1">
    <source>
        <dbReference type="SAM" id="MobiDB-lite"/>
    </source>
</evidence>
<evidence type="ECO:0000313" key="3">
    <source>
        <dbReference type="EMBL" id="RTQ48896.1"/>
    </source>
</evidence>
<dbReference type="EMBL" id="RXOF01000008">
    <property type="protein sequence ID" value="RTQ48896.1"/>
    <property type="molecule type" value="Genomic_DNA"/>
</dbReference>
<dbReference type="Proteomes" id="UP000282184">
    <property type="component" value="Unassembled WGS sequence"/>
</dbReference>
<evidence type="ECO:0000313" key="4">
    <source>
        <dbReference type="Proteomes" id="UP000282184"/>
    </source>
</evidence>
<comment type="caution">
    <text evidence="3">The sequence shown here is derived from an EMBL/GenBank/DDBJ whole genome shotgun (WGS) entry which is preliminary data.</text>
</comment>
<sequence>MLRSSLRFALLLGLTGAAPAVSAQTTPPAAAQTAPASRPTRPGADQLPLTTYTYRSFVIYDISAGPKPVPAQGVGGTLTLHPDGSYEKHLQLRNNQGPMQFDQRGRFTLSGPDSIRFEYTNGQGQPKTDRGRYRLDAKKRTVELTIKGFPAGNRGVYQLALPPR</sequence>
<feature type="chain" id="PRO_5018748720" evidence="2">
    <location>
        <begin position="24"/>
        <end position="164"/>
    </location>
</feature>
<organism evidence="3 4">
    <name type="scientific">Hymenobacter gummosus</name>
    <dbReference type="NCBI Taxonomy" id="1776032"/>
    <lineage>
        <taxon>Bacteria</taxon>
        <taxon>Pseudomonadati</taxon>
        <taxon>Bacteroidota</taxon>
        <taxon>Cytophagia</taxon>
        <taxon>Cytophagales</taxon>
        <taxon>Hymenobacteraceae</taxon>
        <taxon>Hymenobacter</taxon>
    </lineage>
</organism>